<evidence type="ECO:0000313" key="2">
    <source>
        <dbReference type="Proteomes" id="UP000199514"/>
    </source>
</evidence>
<accession>A0A1I1NK50</accession>
<dbReference type="RefSeq" id="WP_091516394.1">
    <property type="nucleotide sequence ID" value="NZ_FOLE01000014.1"/>
</dbReference>
<organism evidence="1 2">
    <name type="scientific">Flexibacter flexilis DSM 6793</name>
    <dbReference type="NCBI Taxonomy" id="927664"/>
    <lineage>
        <taxon>Bacteria</taxon>
        <taxon>Pseudomonadati</taxon>
        <taxon>Bacteroidota</taxon>
        <taxon>Cytophagia</taxon>
        <taxon>Cytophagales</taxon>
        <taxon>Flexibacteraceae</taxon>
        <taxon>Flexibacter</taxon>
    </lineage>
</organism>
<sequence>MEEFGQKLPAHVAKKVEKIEDVDAIIAFLRGTDNTDLSEKRKELLIRYDFIDNQIRAMIRESQIVKIIQKKFEISQATAYRSISETKRVFASISRNDKEYYRRVAIEWSLDALRMAHEAKDLKGFNAALRNFYVITGLNKEVVDMPDFEKLVQHSYQINLPPSANEFLQKLMQGGAINFSEVKPPNAVTLDISHEEVKNE</sequence>
<dbReference type="EMBL" id="FOLE01000014">
    <property type="protein sequence ID" value="SFC95103.1"/>
    <property type="molecule type" value="Genomic_DNA"/>
</dbReference>
<keyword evidence="2" id="KW-1185">Reference proteome</keyword>
<gene>
    <name evidence="1" type="ORF">SAMN05421780_1144</name>
</gene>
<reference evidence="1 2" key="1">
    <citation type="submission" date="2016-10" db="EMBL/GenBank/DDBJ databases">
        <authorList>
            <person name="de Groot N.N."/>
        </authorList>
    </citation>
    <scope>NUCLEOTIDE SEQUENCE [LARGE SCALE GENOMIC DNA]</scope>
    <source>
        <strain evidence="1 2">DSM 6793</strain>
    </source>
</reference>
<dbReference type="OrthoDB" id="956875at2"/>
<proteinExistence type="predicted"/>
<dbReference type="AlphaFoldDB" id="A0A1I1NK50"/>
<name>A0A1I1NK50_9BACT</name>
<evidence type="ECO:0000313" key="1">
    <source>
        <dbReference type="EMBL" id="SFC95103.1"/>
    </source>
</evidence>
<protein>
    <submittedName>
        <fullName evidence="1">Uncharacterized protein</fullName>
    </submittedName>
</protein>
<dbReference type="STRING" id="927664.SAMN05421780_1144"/>
<dbReference type="Proteomes" id="UP000199514">
    <property type="component" value="Unassembled WGS sequence"/>
</dbReference>